<feature type="region of interest" description="Disordered" evidence="1">
    <location>
        <begin position="233"/>
        <end position="338"/>
    </location>
</feature>
<feature type="compositionally biased region" description="Low complexity" evidence="1">
    <location>
        <begin position="35"/>
        <end position="50"/>
    </location>
</feature>
<proteinExistence type="predicted"/>
<accession>A0AAN7TNB4</accession>
<organism evidence="2 3">
    <name type="scientific">Meristemomyces frigidus</name>
    <dbReference type="NCBI Taxonomy" id="1508187"/>
    <lineage>
        <taxon>Eukaryota</taxon>
        <taxon>Fungi</taxon>
        <taxon>Dikarya</taxon>
        <taxon>Ascomycota</taxon>
        <taxon>Pezizomycotina</taxon>
        <taxon>Dothideomycetes</taxon>
        <taxon>Dothideomycetidae</taxon>
        <taxon>Mycosphaerellales</taxon>
        <taxon>Teratosphaeriaceae</taxon>
        <taxon>Meristemomyces</taxon>
    </lineage>
</organism>
<evidence type="ECO:0000313" key="2">
    <source>
        <dbReference type="EMBL" id="KAK5116621.1"/>
    </source>
</evidence>
<protein>
    <submittedName>
        <fullName evidence="2">Uncharacterized protein</fullName>
    </submittedName>
</protein>
<dbReference type="Proteomes" id="UP001310890">
    <property type="component" value="Unassembled WGS sequence"/>
</dbReference>
<dbReference type="EMBL" id="JAVRRL010000007">
    <property type="protein sequence ID" value="KAK5116621.1"/>
    <property type="molecule type" value="Genomic_DNA"/>
</dbReference>
<feature type="region of interest" description="Disordered" evidence="1">
    <location>
        <begin position="572"/>
        <end position="596"/>
    </location>
</feature>
<evidence type="ECO:0000256" key="1">
    <source>
        <dbReference type="SAM" id="MobiDB-lite"/>
    </source>
</evidence>
<reference evidence="2" key="1">
    <citation type="submission" date="2023-08" db="EMBL/GenBank/DDBJ databases">
        <title>Black Yeasts Isolated from many extreme environments.</title>
        <authorList>
            <person name="Coleine C."/>
            <person name="Stajich J.E."/>
            <person name="Selbmann L."/>
        </authorList>
    </citation>
    <scope>NUCLEOTIDE SEQUENCE</scope>
    <source>
        <strain evidence="2">CCFEE 5401</strain>
    </source>
</reference>
<feature type="compositionally biased region" description="Basic and acidic residues" evidence="1">
    <location>
        <begin position="239"/>
        <end position="249"/>
    </location>
</feature>
<gene>
    <name evidence="2" type="ORF">LTR62_007295</name>
</gene>
<dbReference type="AlphaFoldDB" id="A0AAN7TNB4"/>
<feature type="region of interest" description="Disordered" evidence="1">
    <location>
        <begin position="27"/>
        <end position="82"/>
    </location>
</feature>
<name>A0AAN7TNB4_9PEZI</name>
<sequence>MATSKEPGLRSVDEVVAPFNLDGTPADWPLPSFGLPTPDTTTETDATLTDHGGESTEDTITTESSTAQWSTPPRWIESVPSKDSCSRLTTLSRRSRLFPSPVRKLARKPIFRFLHLSKRSASSPLLHSFGKASHGSFDGPSDEPPHLAVPDVVERRPSLGEYERSLTAAGDDRRRPSTIDLGRLREVQEDDHQHTSLLRRKLSRAQPDEEDLTGPRGLMIQALEKHQQEKALFRSASKHSGDLNSRRDTVAVGMGSEPSGSYASPGPLELPKTEASAGKSPAPASWARFPSHARAERCGPASTNDGVLARDFAVDTSDPSSLQDQQQGSRSSRKTGLGKKRLTTFGGLVRYYSNIFSNDSSAANRRSSIATGGWLTNPDLEMLPPAMSHEPTSLHRDHHFKQTLHNLERDLEAQIESDVLRVGEFEHEIAKEVMKDVQFVEAEAAKLGEQVREEAEGVEEEAKKFLHITTPQQHHLHGKQKALFDNDSPFLAPVNAHAWQKRHSTFVSPLDDEEGRGPAYHDGTIEVKTHKSKAEVWSSSYRECLATLSDTHAIEQPSMPTTPLITPVGTLRGMPAPQLKPAKARSPEQQPKSLDSDVKVRRFPSVTVVDDCKGHDRSVSLISVRIREDGITRSSTHDLLELIQVREQQERERLLCVPSRAGDRSATR</sequence>
<evidence type="ECO:0000313" key="3">
    <source>
        <dbReference type="Proteomes" id="UP001310890"/>
    </source>
</evidence>
<comment type="caution">
    <text evidence="2">The sequence shown here is derived from an EMBL/GenBank/DDBJ whole genome shotgun (WGS) entry which is preliminary data.</text>
</comment>
<feature type="region of interest" description="Disordered" evidence="1">
    <location>
        <begin position="155"/>
        <end position="214"/>
    </location>
</feature>
<feature type="compositionally biased region" description="Polar residues" evidence="1">
    <location>
        <begin position="317"/>
        <end position="330"/>
    </location>
</feature>
<feature type="compositionally biased region" description="Basic and acidic residues" evidence="1">
    <location>
        <begin position="155"/>
        <end position="194"/>
    </location>
</feature>